<evidence type="ECO:0000256" key="8">
    <source>
        <dbReference type="ARBA" id="ARBA00031339"/>
    </source>
</evidence>
<dbReference type="InterPro" id="IPR007265">
    <property type="entry name" value="COG_su3"/>
</dbReference>
<feature type="compositionally biased region" description="Polar residues" evidence="10">
    <location>
        <begin position="9"/>
        <end position="43"/>
    </location>
</feature>
<keyword evidence="6" id="KW-0333">Golgi apparatus</keyword>
<dbReference type="PANTHER" id="PTHR13302:SF8">
    <property type="entry name" value="CONSERVED OLIGOMERIC GOLGI COMPLEX SUBUNIT 3"/>
    <property type="match status" value="1"/>
</dbReference>
<feature type="region of interest" description="Disordered" evidence="10">
    <location>
        <begin position="1"/>
        <end position="56"/>
    </location>
</feature>
<dbReference type="EMBL" id="KV423919">
    <property type="protein sequence ID" value="KZT61970.1"/>
    <property type="molecule type" value="Genomic_DNA"/>
</dbReference>
<dbReference type="GO" id="GO:0006886">
    <property type="term" value="P:intracellular protein transport"/>
    <property type="evidence" value="ECO:0007669"/>
    <property type="project" value="InterPro"/>
</dbReference>
<organism evidence="13 14">
    <name type="scientific">Calocera cornea HHB12733</name>
    <dbReference type="NCBI Taxonomy" id="1353952"/>
    <lineage>
        <taxon>Eukaryota</taxon>
        <taxon>Fungi</taxon>
        <taxon>Dikarya</taxon>
        <taxon>Basidiomycota</taxon>
        <taxon>Agaricomycotina</taxon>
        <taxon>Dacrymycetes</taxon>
        <taxon>Dacrymycetales</taxon>
        <taxon>Dacrymycetaceae</taxon>
        <taxon>Calocera</taxon>
    </lineage>
</organism>
<dbReference type="FunCoup" id="A0A165JKV4">
    <property type="interactions" value="600"/>
</dbReference>
<name>A0A165JKV4_9BASI</name>
<dbReference type="InterPro" id="IPR048685">
    <property type="entry name" value="COG3_C"/>
</dbReference>
<evidence type="ECO:0000256" key="3">
    <source>
        <dbReference type="ARBA" id="ARBA00020976"/>
    </source>
</evidence>
<keyword evidence="9" id="KW-0175">Coiled coil</keyword>
<evidence type="ECO:0000256" key="7">
    <source>
        <dbReference type="ARBA" id="ARBA00023136"/>
    </source>
</evidence>
<keyword evidence="5" id="KW-0653">Protein transport</keyword>
<dbReference type="PANTHER" id="PTHR13302">
    <property type="entry name" value="CONSERVED OLIGOMERIC GOLGI COMPLEX COMPONENT 3"/>
    <property type="match status" value="1"/>
</dbReference>
<sequence length="836" mass="95601">MFDPDFNRAVSSYGTPTQQPVRPSLRKTQVVPSLSLQRPQQITAEEWESKAPLDDRERRSVARLKEICENRPFPAKFASETAVTTRPGTPSRQSPFPAGSPHTPSGASTSRLHPSAYPPFTTVVALNDYLDLINASIEHEQEAHYRSFLHELDEYIETCNAINERLESIEHDVHSMLESWRAVESGSTRIQGASEQMLEERDRLVAMSEELSFRLEYFQQLEEATRMLNHPGESLVIQHDFLLMIERVDVCFDYLSTHRHFKEAELYLLRFQQCMTRAMTLIKMYFVGMLKALSTDVQTRLTNKDISAIAQHHLLYSRFQSVSQQVVPLLRELERHAILHPDDVTTLLTECHTAYFTVRRGLLVGRIIEEIRVLDPARSELVELTRAGCSYLKQVCTEEFELFRQFFHSGEDMLYRYLEGLCDYLYDDLRPRILHEPQLTTLCSVCTVIQALMVMDVDVPPTGMSIEMHPEPAPEAPLSRLQISHLLQMVLQDAQTRLLFKAQSVLQSDIGYYVPKPVDLEYPEKLQKLQIHERQQPQSIVPTDEQESDSLFRMPSQAIQDTWYPTLSKTIWILTLLHDFVKPAIFQDIAQEAVGLCRHSLSAASDLISARSEASQLDALLFFVRHLLVLKEVVASLELDYVRTERGIWVDGVTETLGTLLRTTTSLLRPALFSRRPQSNIVMSDAPDSKIAIDSDLKRVCEDIISICAEEATAPIRAFREKLLNHIRTKSGAPSATQQEWGKPAALFDIDSKFKGGCSAIIQKWVGYLELYLQDPATVAVLVPPMQARIVEEYRMWRDLVRDEYEWGTADKLMREPQVWDFVREATGPQYGRSAS</sequence>
<feature type="compositionally biased region" description="Polar residues" evidence="10">
    <location>
        <begin position="81"/>
        <end position="94"/>
    </location>
</feature>
<dbReference type="Pfam" id="PF20671">
    <property type="entry name" value="COG3_C"/>
    <property type="match status" value="1"/>
</dbReference>
<accession>A0A165JKV4</accession>
<proteinExistence type="inferred from homology"/>
<dbReference type="InParanoid" id="A0A165JKV4"/>
<dbReference type="GO" id="GO:0006891">
    <property type="term" value="P:intra-Golgi vesicle-mediated transport"/>
    <property type="evidence" value="ECO:0007669"/>
    <property type="project" value="TreeGrafter"/>
</dbReference>
<evidence type="ECO:0000256" key="5">
    <source>
        <dbReference type="ARBA" id="ARBA00022927"/>
    </source>
</evidence>
<dbReference type="AlphaFoldDB" id="A0A165JKV4"/>
<evidence type="ECO:0000256" key="1">
    <source>
        <dbReference type="ARBA" id="ARBA00004395"/>
    </source>
</evidence>
<feature type="domain" description="Conserved oligomeric Golgi complex subunit 3 N-terminal" evidence="11">
    <location>
        <begin position="148"/>
        <end position="291"/>
    </location>
</feature>
<keyword evidence="7" id="KW-0472">Membrane</keyword>
<dbReference type="Proteomes" id="UP000076842">
    <property type="component" value="Unassembled WGS sequence"/>
</dbReference>
<feature type="compositionally biased region" description="Polar residues" evidence="10">
    <location>
        <begin position="102"/>
        <end position="112"/>
    </location>
</feature>
<dbReference type="STRING" id="1353952.A0A165JKV4"/>
<dbReference type="GO" id="GO:0005801">
    <property type="term" value="C:cis-Golgi network"/>
    <property type="evidence" value="ECO:0007669"/>
    <property type="project" value="InterPro"/>
</dbReference>
<evidence type="ECO:0000256" key="2">
    <source>
        <dbReference type="ARBA" id="ARBA00009936"/>
    </source>
</evidence>
<dbReference type="OrthoDB" id="296793at2759"/>
<evidence type="ECO:0000256" key="10">
    <source>
        <dbReference type="SAM" id="MobiDB-lite"/>
    </source>
</evidence>
<protein>
    <recommendedName>
        <fullName evidence="3">Conserved oligomeric Golgi complex subunit 3</fullName>
    </recommendedName>
    <alternativeName>
        <fullName evidence="8">Component of oligomeric Golgi complex 3</fullName>
    </alternativeName>
</protein>
<comment type="subcellular location">
    <subcellularLocation>
        <location evidence="1">Golgi apparatus membrane</location>
        <topology evidence="1">Peripheral membrane protein</topology>
    </subcellularLocation>
</comment>
<evidence type="ECO:0000256" key="9">
    <source>
        <dbReference type="SAM" id="Coils"/>
    </source>
</evidence>
<evidence type="ECO:0000313" key="14">
    <source>
        <dbReference type="Proteomes" id="UP000076842"/>
    </source>
</evidence>
<evidence type="ECO:0000256" key="4">
    <source>
        <dbReference type="ARBA" id="ARBA00022448"/>
    </source>
</evidence>
<dbReference type="GO" id="GO:0000139">
    <property type="term" value="C:Golgi membrane"/>
    <property type="evidence" value="ECO:0007669"/>
    <property type="project" value="UniProtKB-SubCell"/>
</dbReference>
<keyword evidence="14" id="KW-1185">Reference proteome</keyword>
<evidence type="ECO:0000256" key="6">
    <source>
        <dbReference type="ARBA" id="ARBA00023034"/>
    </source>
</evidence>
<feature type="region of interest" description="Disordered" evidence="10">
    <location>
        <begin position="78"/>
        <end position="114"/>
    </location>
</feature>
<feature type="compositionally biased region" description="Basic and acidic residues" evidence="10">
    <location>
        <begin position="47"/>
        <end position="56"/>
    </location>
</feature>
<evidence type="ECO:0000259" key="12">
    <source>
        <dbReference type="Pfam" id="PF20671"/>
    </source>
</evidence>
<comment type="similarity">
    <text evidence="2">Belongs to the COG3 family.</text>
</comment>
<gene>
    <name evidence="13" type="ORF">CALCODRAFT_463367</name>
</gene>
<dbReference type="Pfam" id="PF04136">
    <property type="entry name" value="COG3_N"/>
    <property type="match status" value="1"/>
</dbReference>
<evidence type="ECO:0000259" key="11">
    <source>
        <dbReference type="Pfam" id="PF04136"/>
    </source>
</evidence>
<feature type="domain" description="Conserved oligomeric Golgi complex subunit 3 C-terminal" evidence="12">
    <location>
        <begin position="312"/>
        <end position="647"/>
    </location>
</feature>
<dbReference type="InterPro" id="IPR048320">
    <property type="entry name" value="COG3_N"/>
</dbReference>
<keyword evidence="4" id="KW-0813">Transport</keyword>
<evidence type="ECO:0000313" key="13">
    <source>
        <dbReference type="EMBL" id="KZT61970.1"/>
    </source>
</evidence>
<dbReference type="GO" id="GO:0017119">
    <property type="term" value="C:Golgi transport complex"/>
    <property type="evidence" value="ECO:0007669"/>
    <property type="project" value="TreeGrafter"/>
</dbReference>
<dbReference type="GO" id="GO:0007030">
    <property type="term" value="P:Golgi organization"/>
    <property type="evidence" value="ECO:0007669"/>
    <property type="project" value="TreeGrafter"/>
</dbReference>
<feature type="coiled-coil region" evidence="9">
    <location>
        <begin position="152"/>
        <end position="210"/>
    </location>
</feature>
<reference evidence="13 14" key="1">
    <citation type="journal article" date="2016" name="Mol. Biol. Evol.">
        <title>Comparative Genomics of Early-Diverging Mushroom-Forming Fungi Provides Insights into the Origins of Lignocellulose Decay Capabilities.</title>
        <authorList>
            <person name="Nagy L.G."/>
            <person name="Riley R."/>
            <person name="Tritt A."/>
            <person name="Adam C."/>
            <person name="Daum C."/>
            <person name="Floudas D."/>
            <person name="Sun H."/>
            <person name="Yadav J.S."/>
            <person name="Pangilinan J."/>
            <person name="Larsson K.H."/>
            <person name="Matsuura K."/>
            <person name="Barry K."/>
            <person name="Labutti K."/>
            <person name="Kuo R."/>
            <person name="Ohm R.A."/>
            <person name="Bhattacharya S.S."/>
            <person name="Shirouzu T."/>
            <person name="Yoshinaga Y."/>
            <person name="Martin F.M."/>
            <person name="Grigoriev I.V."/>
            <person name="Hibbett D.S."/>
        </authorList>
    </citation>
    <scope>NUCLEOTIDE SEQUENCE [LARGE SCALE GENOMIC DNA]</scope>
    <source>
        <strain evidence="13 14">HHB12733</strain>
    </source>
</reference>